<sequence>MLKTPLFVVAAVLFMTRAGGRARCFAHRNTTSLFRIHASSHPSCNYATNHRHHHHHRHPHLWSESRKSHFPRGLSVGFFLGGGKGTRHLLDWTGGQVCA</sequence>
<reference evidence="2" key="1">
    <citation type="submission" date="2018-01" db="EMBL/GenBank/DDBJ databases">
        <title>An insight into the sialome of Amazonian anophelines.</title>
        <authorList>
            <person name="Ribeiro J.M."/>
            <person name="Scarpassa V."/>
            <person name="Calvo E."/>
        </authorList>
    </citation>
    <scope>NUCLEOTIDE SEQUENCE</scope>
    <source>
        <tissue evidence="2">Salivary glands</tissue>
    </source>
</reference>
<accession>A0A2M4B5Q7</accession>
<evidence type="ECO:0000313" key="2">
    <source>
        <dbReference type="EMBL" id="MBW48148.1"/>
    </source>
</evidence>
<keyword evidence="1" id="KW-0732">Signal</keyword>
<feature type="chain" id="PRO_5014727470" evidence="1">
    <location>
        <begin position="23"/>
        <end position="99"/>
    </location>
</feature>
<evidence type="ECO:0000256" key="1">
    <source>
        <dbReference type="SAM" id="SignalP"/>
    </source>
</evidence>
<proteinExistence type="predicted"/>
<protein>
    <submittedName>
        <fullName evidence="2">Putative secreted protein</fullName>
    </submittedName>
</protein>
<dbReference type="EMBL" id="GGFK01014827">
    <property type="protein sequence ID" value="MBW48148.1"/>
    <property type="molecule type" value="Transcribed_RNA"/>
</dbReference>
<feature type="signal peptide" evidence="1">
    <location>
        <begin position="1"/>
        <end position="22"/>
    </location>
</feature>
<dbReference type="AlphaFoldDB" id="A0A2M4B5Q7"/>
<organism evidence="2">
    <name type="scientific">Anopheles triannulatus</name>
    <dbReference type="NCBI Taxonomy" id="58253"/>
    <lineage>
        <taxon>Eukaryota</taxon>
        <taxon>Metazoa</taxon>
        <taxon>Ecdysozoa</taxon>
        <taxon>Arthropoda</taxon>
        <taxon>Hexapoda</taxon>
        <taxon>Insecta</taxon>
        <taxon>Pterygota</taxon>
        <taxon>Neoptera</taxon>
        <taxon>Endopterygota</taxon>
        <taxon>Diptera</taxon>
        <taxon>Nematocera</taxon>
        <taxon>Culicoidea</taxon>
        <taxon>Culicidae</taxon>
        <taxon>Anophelinae</taxon>
        <taxon>Anopheles</taxon>
    </lineage>
</organism>
<name>A0A2M4B5Q7_9DIPT</name>